<dbReference type="OrthoDB" id="9802846at2"/>
<gene>
    <name evidence="2" type="ORF">BC659_2600</name>
</gene>
<protein>
    <recommendedName>
        <fullName evidence="1">IraD/Gp25-like domain-containing protein</fullName>
    </recommendedName>
</protein>
<dbReference type="InterPro" id="IPR007048">
    <property type="entry name" value="IraD/Gp25-like"/>
</dbReference>
<evidence type="ECO:0000313" key="3">
    <source>
        <dbReference type="Proteomes" id="UP000295741"/>
    </source>
</evidence>
<sequence>MSNEIKSFLGTGWSFPPTFSRFNNSVHMVSDTDDIEESIRIILDTFPGERLMQPEFGCFLKRLVFEKIDTALITQINDVIAKALLNFEPRIKFINSEVMQRDDTEGVLLIRINYTVIITNTRHNIVYPFYFTEGTNVQGS</sequence>
<comment type="caution">
    <text evidence="2">The sequence shown here is derived from an EMBL/GenBank/DDBJ whole genome shotgun (WGS) entry which is preliminary data.</text>
</comment>
<feature type="domain" description="IraD/Gp25-like" evidence="1">
    <location>
        <begin position="30"/>
        <end position="120"/>
    </location>
</feature>
<dbReference type="RefSeq" id="WP_133475176.1">
    <property type="nucleotide sequence ID" value="NZ_SNWP01000012.1"/>
</dbReference>
<dbReference type="Proteomes" id="UP000295741">
    <property type="component" value="Unassembled WGS sequence"/>
</dbReference>
<organism evidence="2 3">
    <name type="scientific">Sediminibacterium goheungense</name>
    <dbReference type="NCBI Taxonomy" id="1086393"/>
    <lineage>
        <taxon>Bacteria</taxon>
        <taxon>Pseudomonadati</taxon>
        <taxon>Bacteroidota</taxon>
        <taxon>Chitinophagia</taxon>
        <taxon>Chitinophagales</taxon>
        <taxon>Chitinophagaceae</taxon>
        <taxon>Sediminibacterium</taxon>
    </lineage>
</organism>
<keyword evidence="3" id="KW-1185">Reference proteome</keyword>
<dbReference type="SUPFAM" id="SSF160719">
    <property type="entry name" value="gpW/gp25-like"/>
    <property type="match status" value="1"/>
</dbReference>
<proteinExistence type="predicted"/>
<dbReference type="EMBL" id="SNWP01000012">
    <property type="protein sequence ID" value="TDO25678.1"/>
    <property type="molecule type" value="Genomic_DNA"/>
</dbReference>
<name>A0A4V3C4E7_9BACT</name>
<dbReference type="Pfam" id="PF04965">
    <property type="entry name" value="GPW_gp25"/>
    <property type="match status" value="1"/>
</dbReference>
<evidence type="ECO:0000313" key="2">
    <source>
        <dbReference type="EMBL" id="TDO25678.1"/>
    </source>
</evidence>
<accession>A0A4V3C4E7</accession>
<reference evidence="2 3" key="1">
    <citation type="submission" date="2019-03" db="EMBL/GenBank/DDBJ databases">
        <title>Genomic Encyclopedia of Archaeal and Bacterial Type Strains, Phase II (KMG-II): from individual species to whole genera.</title>
        <authorList>
            <person name="Goeker M."/>
        </authorList>
    </citation>
    <scope>NUCLEOTIDE SEQUENCE [LARGE SCALE GENOMIC DNA]</scope>
    <source>
        <strain evidence="2 3">DSM 28323</strain>
    </source>
</reference>
<evidence type="ECO:0000259" key="1">
    <source>
        <dbReference type="Pfam" id="PF04965"/>
    </source>
</evidence>
<dbReference type="Gene3D" id="3.10.450.40">
    <property type="match status" value="1"/>
</dbReference>
<dbReference type="AlphaFoldDB" id="A0A4V3C4E7"/>